<gene>
    <name evidence="9" type="ORF">BBRV_LOCUS85333</name>
</gene>
<protein>
    <submittedName>
        <fullName evidence="9">Uncharacterized protein</fullName>
    </submittedName>
</protein>
<comment type="subcellular location">
    <subcellularLocation>
        <location evidence="1">Membrane</location>
        <topology evidence="1">Multi-pass membrane protein</topology>
    </subcellularLocation>
</comment>
<keyword evidence="3" id="KW-0812">Transmembrane</keyword>
<dbReference type="GO" id="GO:0016020">
    <property type="term" value="C:membrane"/>
    <property type="evidence" value="ECO:0007669"/>
    <property type="project" value="UniProtKB-SubCell"/>
</dbReference>
<keyword evidence="4" id="KW-0552">Olfaction</keyword>
<evidence type="ECO:0000256" key="3">
    <source>
        <dbReference type="ARBA" id="ARBA00022692"/>
    </source>
</evidence>
<dbReference type="Pfam" id="PF02949">
    <property type="entry name" value="7tm_6"/>
    <property type="match status" value="1"/>
</dbReference>
<organism evidence="9">
    <name type="scientific">Bracon brevicornis</name>
    <dbReference type="NCBI Taxonomy" id="1563983"/>
    <lineage>
        <taxon>Eukaryota</taxon>
        <taxon>Metazoa</taxon>
        <taxon>Ecdysozoa</taxon>
        <taxon>Arthropoda</taxon>
        <taxon>Hexapoda</taxon>
        <taxon>Insecta</taxon>
        <taxon>Pterygota</taxon>
        <taxon>Neoptera</taxon>
        <taxon>Endopterygota</taxon>
        <taxon>Hymenoptera</taxon>
        <taxon>Apocrita</taxon>
        <taxon>Ichneumonoidea</taxon>
        <taxon>Braconidae</taxon>
        <taxon>Braconinae</taxon>
        <taxon>Bracon</taxon>
    </lineage>
</organism>
<dbReference type="GO" id="GO:0005549">
    <property type="term" value="F:odorant binding"/>
    <property type="evidence" value="ECO:0007669"/>
    <property type="project" value="InterPro"/>
</dbReference>
<sequence length="119" mass="13871">MQVIPQGQLLHKAWLPYNNSRPLTFWMSAIHQMMGQVFSAAFNCSYDVVIVTLMINISAQFTILEHRFEVLPKVIQSDIQQTRLTAKTEEDYKYGILRIETIRLADCLRHHSLIFEFNG</sequence>
<keyword evidence="5" id="KW-1133">Transmembrane helix</keyword>
<keyword evidence="6" id="KW-0472">Membrane</keyword>
<dbReference type="AlphaFoldDB" id="A0A6V7KP59"/>
<dbReference type="GO" id="GO:0004984">
    <property type="term" value="F:olfactory receptor activity"/>
    <property type="evidence" value="ECO:0007669"/>
    <property type="project" value="InterPro"/>
</dbReference>
<dbReference type="GO" id="GO:0007165">
    <property type="term" value="P:signal transduction"/>
    <property type="evidence" value="ECO:0007669"/>
    <property type="project" value="UniProtKB-KW"/>
</dbReference>
<evidence type="ECO:0000313" key="9">
    <source>
        <dbReference type="EMBL" id="CAD1566052.1"/>
    </source>
</evidence>
<keyword evidence="8" id="KW-0807">Transducer</keyword>
<reference evidence="9" key="1">
    <citation type="submission" date="2020-07" db="EMBL/GenBank/DDBJ databases">
        <authorList>
            <person name="Ferguson B K."/>
        </authorList>
    </citation>
    <scope>NUCLEOTIDE SEQUENCE</scope>
    <source>
        <strain evidence="9">L06</strain>
    </source>
</reference>
<proteinExistence type="predicted"/>
<keyword evidence="2" id="KW-0716">Sensory transduction</keyword>
<keyword evidence="7" id="KW-0675">Receptor</keyword>
<evidence type="ECO:0000256" key="5">
    <source>
        <dbReference type="ARBA" id="ARBA00022989"/>
    </source>
</evidence>
<evidence type="ECO:0000256" key="2">
    <source>
        <dbReference type="ARBA" id="ARBA00022606"/>
    </source>
</evidence>
<evidence type="ECO:0000256" key="8">
    <source>
        <dbReference type="ARBA" id="ARBA00023224"/>
    </source>
</evidence>
<evidence type="ECO:0000256" key="7">
    <source>
        <dbReference type="ARBA" id="ARBA00023170"/>
    </source>
</evidence>
<accession>A0A6V7KP59</accession>
<dbReference type="InterPro" id="IPR004117">
    <property type="entry name" value="7tm6_olfct_rcpt"/>
</dbReference>
<evidence type="ECO:0000256" key="4">
    <source>
        <dbReference type="ARBA" id="ARBA00022725"/>
    </source>
</evidence>
<name>A0A6V7KP59_9HYME</name>
<evidence type="ECO:0000256" key="1">
    <source>
        <dbReference type="ARBA" id="ARBA00004141"/>
    </source>
</evidence>
<evidence type="ECO:0000256" key="6">
    <source>
        <dbReference type="ARBA" id="ARBA00023136"/>
    </source>
</evidence>
<dbReference type="EMBL" id="CADCXW020000272">
    <property type="protein sequence ID" value="CAD1566052.1"/>
    <property type="molecule type" value="Genomic_DNA"/>
</dbReference>